<name>A0ABS9H3W2_9BACL</name>
<keyword evidence="4" id="KW-1185">Reference proteome</keyword>
<comment type="caution">
    <text evidence="3">The sequence shown here is derived from an EMBL/GenBank/DDBJ whole genome shotgun (WGS) entry which is preliminary data.</text>
</comment>
<evidence type="ECO:0000313" key="3">
    <source>
        <dbReference type="EMBL" id="MCF6138761.1"/>
    </source>
</evidence>
<sequence>MAQFKYRGDAELIKAIREKAVSLFKKEFKNTTIVPIPLSEERHYERGFNQSFLIAQLLKQPMFCCLHRPIHEEKQSKKGREDRLEKQAVFTFNESFKEDIRDKEITLVDDIYTTGATLEAAGKILLDKGALSITSFTVARG</sequence>
<dbReference type="PANTHER" id="PTHR47505">
    <property type="entry name" value="DNA UTILIZATION PROTEIN YHGH"/>
    <property type="match status" value="1"/>
</dbReference>
<gene>
    <name evidence="3" type="ORF">L2716_13575</name>
</gene>
<evidence type="ECO:0000313" key="4">
    <source>
        <dbReference type="Proteomes" id="UP001649381"/>
    </source>
</evidence>
<dbReference type="Gene3D" id="3.40.50.2020">
    <property type="match status" value="1"/>
</dbReference>
<dbReference type="CDD" id="cd06223">
    <property type="entry name" value="PRTases_typeI"/>
    <property type="match status" value="1"/>
</dbReference>
<dbReference type="InterPro" id="IPR029057">
    <property type="entry name" value="PRTase-like"/>
</dbReference>
<dbReference type="Proteomes" id="UP001649381">
    <property type="component" value="Unassembled WGS sequence"/>
</dbReference>
<dbReference type="InterPro" id="IPR000836">
    <property type="entry name" value="PRTase_dom"/>
</dbReference>
<reference evidence="3 4" key="1">
    <citation type="submission" date="2022-01" db="EMBL/GenBank/DDBJ databases">
        <title>Alkalihalobacillus sp. EGI L200015, a novel bacterium isolated from a salt lake sediment.</title>
        <authorList>
            <person name="Gao L."/>
            <person name="Fang B.-Z."/>
            <person name="Li W.-J."/>
        </authorList>
    </citation>
    <scope>NUCLEOTIDE SEQUENCE [LARGE SCALE GENOMIC DNA]</scope>
    <source>
        <strain evidence="3 4">KCTC 12718</strain>
    </source>
</reference>
<dbReference type="RefSeq" id="WP_236336675.1">
    <property type="nucleotide sequence ID" value="NZ_JAKIJS010000001.1"/>
</dbReference>
<proteinExistence type="inferred from homology"/>
<organism evidence="3 4">
    <name type="scientific">Pseudalkalibacillus berkeleyi</name>
    <dbReference type="NCBI Taxonomy" id="1069813"/>
    <lineage>
        <taxon>Bacteria</taxon>
        <taxon>Bacillati</taxon>
        <taxon>Bacillota</taxon>
        <taxon>Bacilli</taxon>
        <taxon>Bacillales</taxon>
        <taxon>Fictibacillaceae</taxon>
        <taxon>Pseudalkalibacillus</taxon>
    </lineage>
</organism>
<dbReference type="Pfam" id="PF00156">
    <property type="entry name" value="Pribosyltran"/>
    <property type="match status" value="1"/>
</dbReference>
<evidence type="ECO:0000259" key="2">
    <source>
        <dbReference type="Pfam" id="PF00156"/>
    </source>
</evidence>
<dbReference type="EMBL" id="JAKIJS010000001">
    <property type="protein sequence ID" value="MCF6138761.1"/>
    <property type="molecule type" value="Genomic_DNA"/>
</dbReference>
<protein>
    <submittedName>
        <fullName evidence="3">ComF family protein</fullName>
    </submittedName>
</protein>
<feature type="domain" description="Phosphoribosyltransferase" evidence="2">
    <location>
        <begin position="77"/>
        <end position="139"/>
    </location>
</feature>
<dbReference type="SUPFAM" id="SSF53271">
    <property type="entry name" value="PRTase-like"/>
    <property type="match status" value="1"/>
</dbReference>
<comment type="similarity">
    <text evidence="1">Belongs to the ComF/GntX family.</text>
</comment>
<dbReference type="PANTHER" id="PTHR47505:SF1">
    <property type="entry name" value="DNA UTILIZATION PROTEIN YHGH"/>
    <property type="match status" value="1"/>
</dbReference>
<evidence type="ECO:0000256" key="1">
    <source>
        <dbReference type="ARBA" id="ARBA00008007"/>
    </source>
</evidence>
<accession>A0ABS9H3W2</accession>
<dbReference type="InterPro" id="IPR051910">
    <property type="entry name" value="ComF/GntX_DNA_util-trans"/>
</dbReference>